<proteinExistence type="predicted"/>
<dbReference type="AlphaFoldDB" id="A0A2I1IMJ5"/>
<name>A0A2I1IMJ5_9ACTO</name>
<reference evidence="1 2" key="1">
    <citation type="submission" date="2017-12" db="EMBL/GenBank/DDBJ databases">
        <title>Phylogenetic diversity of female urinary microbiome.</title>
        <authorList>
            <person name="Thomas-White K."/>
            <person name="Wolfe A.J."/>
        </authorList>
    </citation>
    <scope>NUCLEOTIDE SEQUENCE [LARGE SCALE GENOMIC DNA]</scope>
    <source>
        <strain evidence="1 2">UMB0402</strain>
    </source>
</reference>
<comment type="caution">
    <text evidence="1">The sequence shown here is derived from an EMBL/GenBank/DDBJ whole genome shotgun (WGS) entry which is preliminary data.</text>
</comment>
<gene>
    <name evidence="1" type="ORF">CYJ19_05810</name>
</gene>
<accession>A0A2I1IMJ5</accession>
<evidence type="ECO:0000313" key="2">
    <source>
        <dbReference type="Proteomes" id="UP000235122"/>
    </source>
</evidence>
<keyword evidence="2" id="KW-1185">Reference proteome</keyword>
<dbReference type="RefSeq" id="WP_070454312.1">
    <property type="nucleotide sequence ID" value="NZ_JASOXK010000005.1"/>
</dbReference>
<sequence length="110" mass="12706">MAIDYNTKIKKLLAGERVELSLEGNGAAYTRFEYWTLEDIKEIGWSGTCFGVLTREPNPDENSEEPYVGMFYYFNEVDEIGSQFGPFDFDENWEQLDLFESAECGEPVYV</sequence>
<evidence type="ECO:0000313" key="1">
    <source>
        <dbReference type="EMBL" id="PKY72356.1"/>
    </source>
</evidence>
<protein>
    <submittedName>
        <fullName evidence="1">Uncharacterized protein</fullName>
    </submittedName>
</protein>
<organism evidence="1 2">
    <name type="scientific">Winkia neuii</name>
    <dbReference type="NCBI Taxonomy" id="33007"/>
    <lineage>
        <taxon>Bacteria</taxon>
        <taxon>Bacillati</taxon>
        <taxon>Actinomycetota</taxon>
        <taxon>Actinomycetes</taxon>
        <taxon>Actinomycetales</taxon>
        <taxon>Actinomycetaceae</taxon>
        <taxon>Winkia</taxon>
    </lineage>
</organism>
<dbReference type="Proteomes" id="UP000235122">
    <property type="component" value="Unassembled WGS sequence"/>
</dbReference>
<dbReference type="EMBL" id="PKKO01000003">
    <property type="protein sequence ID" value="PKY72356.1"/>
    <property type="molecule type" value="Genomic_DNA"/>
</dbReference>